<proteinExistence type="inferred from homology"/>
<dbReference type="InterPro" id="IPR007707">
    <property type="entry name" value="TACC_C"/>
</dbReference>
<keyword evidence="4 6" id="KW-0175">Coiled coil</keyword>
<evidence type="ECO:0000313" key="9">
    <source>
        <dbReference type="Proteomes" id="UP000053766"/>
    </source>
</evidence>
<name>A0A0D8XM77_DICVI</name>
<comment type="similarity">
    <text evidence="2">Belongs to the TACC family.</text>
</comment>
<evidence type="ECO:0000256" key="4">
    <source>
        <dbReference type="ARBA" id="ARBA00023054"/>
    </source>
</evidence>
<evidence type="ECO:0000313" key="8">
    <source>
        <dbReference type="EMBL" id="KJH45650.1"/>
    </source>
</evidence>
<organism evidence="8 9">
    <name type="scientific">Dictyocaulus viviparus</name>
    <name type="common">Bovine lungworm</name>
    <dbReference type="NCBI Taxonomy" id="29172"/>
    <lineage>
        <taxon>Eukaryota</taxon>
        <taxon>Metazoa</taxon>
        <taxon>Ecdysozoa</taxon>
        <taxon>Nematoda</taxon>
        <taxon>Chromadorea</taxon>
        <taxon>Rhabditida</taxon>
        <taxon>Rhabditina</taxon>
        <taxon>Rhabditomorpha</taxon>
        <taxon>Strongyloidea</taxon>
        <taxon>Metastrongylidae</taxon>
        <taxon>Dictyocaulus</taxon>
    </lineage>
</organism>
<sequence>MVIADVHVGRLEEYGYRKTSDCEGACKAASYLKKERDAVKAELDSMHEDYGKLFESYKKIRKVAEEQKMEYSVLHDKFVEKIEDNKTIRGKMSRLREDARNKLEQASKDMADCLRERDESLVGLRLKVRQLEMDLKSSQRELEIKKNEATELREICKQLMNHVELSSEVEQ</sequence>
<evidence type="ECO:0000256" key="1">
    <source>
        <dbReference type="ARBA" id="ARBA00004245"/>
    </source>
</evidence>
<feature type="coiled-coil region" evidence="6">
    <location>
        <begin position="89"/>
        <end position="162"/>
    </location>
</feature>
<comment type="subcellular location">
    <subcellularLocation>
        <location evidence="1">Cytoplasm</location>
        <location evidence="1">Cytoskeleton</location>
    </subcellularLocation>
</comment>
<reference evidence="8 9" key="1">
    <citation type="submission" date="2013-11" db="EMBL/GenBank/DDBJ databases">
        <title>Draft genome of the bovine lungworm Dictyocaulus viviparus.</title>
        <authorList>
            <person name="Mitreva M."/>
        </authorList>
    </citation>
    <scope>NUCLEOTIDE SEQUENCE [LARGE SCALE GENOMIC DNA]</scope>
    <source>
        <strain evidence="8 9">HannoverDv2000</strain>
    </source>
</reference>
<evidence type="ECO:0000256" key="5">
    <source>
        <dbReference type="ARBA" id="ARBA00023212"/>
    </source>
</evidence>
<accession>A0A0D8XM77</accession>
<dbReference type="OrthoDB" id="5835865at2759"/>
<keyword evidence="5" id="KW-0206">Cytoskeleton</keyword>
<evidence type="ECO:0000256" key="6">
    <source>
        <dbReference type="SAM" id="Coils"/>
    </source>
</evidence>
<dbReference type="Pfam" id="PF05010">
    <property type="entry name" value="TACC_C"/>
    <property type="match status" value="1"/>
</dbReference>
<dbReference type="STRING" id="29172.A0A0D8XM77"/>
<dbReference type="Proteomes" id="UP000053766">
    <property type="component" value="Unassembled WGS sequence"/>
</dbReference>
<reference evidence="9" key="2">
    <citation type="journal article" date="2016" name="Sci. Rep.">
        <title>Dictyocaulus viviparus genome, variome and transcriptome elucidate lungworm biology and support future intervention.</title>
        <authorList>
            <person name="McNulty S.N."/>
            <person name="Strube C."/>
            <person name="Rosa B.A."/>
            <person name="Martin J.C."/>
            <person name="Tyagi R."/>
            <person name="Choi Y.J."/>
            <person name="Wang Q."/>
            <person name="Hallsworth Pepin K."/>
            <person name="Zhang X."/>
            <person name="Ozersky P."/>
            <person name="Wilson R.K."/>
            <person name="Sternberg P.W."/>
            <person name="Gasser R.B."/>
            <person name="Mitreva M."/>
        </authorList>
    </citation>
    <scope>NUCLEOTIDE SEQUENCE [LARGE SCALE GENOMIC DNA]</scope>
    <source>
        <strain evidence="9">HannoverDv2000</strain>
    </source>
</reference>
<gene>
    <name evidence="8" type="ORF">DICVIV_08300</name>
</gene>
<dbReference type="AlphaFoldDB" id="A0A0D8XM77"/>
<dbReference type="GO" id="GO:0005856">
    <property type="term" value="C:cytoskeleton"/>
    <property type="evidence" value="ECO:0007669"/>
    <property type="project" value="UniProtKB-SubCell"/>
</dbReference>
<dbReference type="EMBL" id="KN716395">
    <property type="protein sequence ID" value="KJH45650.1"/>
    <property type="molecule type" value="Genomic_DNA"/>
</dbReference>
<keyword evidence="3" id="KW-0963">Cytoplasm</keyword>
<keyword evidence="9" id="KW-1185">Reference proteome</keyword>
<feature type="domain" description="Transforming acidic coiled-coil-containing protein C-terminal" evidence="7">
    <location>
        <begin position="29"/>
        <end position="159"/>
    </location>
</feature>
<evidence type="ECO:0000259" key="7">
    <source>
        <dbReference type="Pfam" id="PF05010"/>
    </source>
</evidence>
<evidence type="ECO:0000256" key="2">
    <source>
        <dbReference type="ARBA" id="ARBA00009423"/>
    </source>
</evidence>
<evidence type="ECO:0000256" key="3">
    <source>
        <dbReference type="ARBA" id="ARBA00022490"/>
    </source>
</evidence>
<protein>
    <recommendedName>
        <fullName evidence="7">Transforming acidic coiled-coil-containing protein C-terminal domain-containing protein</fullName>
    </recommendedName>
</protein>